<dbReference type="InterPro" id="IPR035979">
    <property type="entry name" value="RBD_domain_sf"/>
</dbReference>
<evidence type="ECO:0000256" key="1">
    <source>
        <dbReference type="PROSITE-ProRule" id="PRU00176"/>
    </source>
</evidence>
<evidence type="ECO:0000256" key="2">
    <source>
        <dbReference type="SAM" id="MobiDB-lite"/>
    </source>
</evidence>
<dbReference type="SMART" id="SM00360">
    <property type="entry name" value="RRM"/>
    <property type="match status" value="1"/>
</dbReference>
<dbReference type="EMBL" id="JBCNJP010000019">
    <property type="protein sequence ID" value="KAK9062833.1"/>
    <property type="molecule type" value="Genomic_DNA"/>
</dbReference>
<proteinExistence type="predicted"/>
<dbReference type="PROSITE" id="PS50102">
    <property type="entry name" value="RRM"/>
    <property type="match status" value="1"/>
</dbReference>
<dbReference type="Gene3D" id="3.30.70.330">
    <property type="match status" value="1"/>
</dbReference>
<dbReference type="AlphaFoldDB" id="A0AAP0GTL1"/>
<dbReference type="InterPro" id="IPR000504">
    <property type="entry name" value="RRM_dom"/>
</dbReference>
<dbReference type="Pfam" id="PF00076">
    <property type="entry name" value="RRM_1"/>
    <property type="match status" value="1"/>
</dbReference>
<accession>A0AAP0GTL1</accession>
<dbReference type="Proteomes" id="UP001408789">
    <property type="component" value="Unassembled WGS sequence"/>
</dbReference>
<name>A0AAP0GTL1_9ASTR</name>
<feature type="compositionally biased region" description="Polar residues" evidence="2">
    <location>
        <begin position="249"/>
        <end position="259"/>
    </location>
</feature>
<feature type="region of interest" description="Disordered" evidence="2">
    <location>
        <begin position="249"/>
        <end position="269"/>
    </location>
</feature>
<sequence length="890" mass="98679">MSRSRSIRPHSRSRSVGRDRRYQGGRRDRSKGLGFGRDGSRVRFGSGDGDYGYERRGQATRFSNTNLERFRHGEFDKYGTFHEYDYGGDPEVHANPRDWEKVVNRKAKYRNSSPVLTSAVYAKHSTDRWMDVDAWSSTVFVTNFPTGTTIKGLWDRCSAAGKVVDVFISEKLSSVGKKFGFVRFVKGVDISNVIYKIRNMWIGSFRLFADVAKFKRGSKASVEGKVRAPGKGKDVDVQAHGVPIYSDQSKQVSWGTSSGDGEKHGDVRGNHGMDRKYVDVVGSHAHNKDAGQPSGSNGDGEAGGAVRGVGLGVLHVNNNVPVENFVCSRLLKVRDVKSMSNLYHIVGQEGFCNVSFRYVGGWWVRVDCSSIDECAKFSNCRSFKSVFSECKRVVGDFVVNDRMVWINISGLPLGAWSSEAFTNIASKWGKVCFVDNDPEDPLACGKVCILTSSAKRINETIVCKVADSLFEVSINEHQYWTPIFDVPCDSEEVSSDEEGSVFSVEDVRSVKAAKEVNGNSQDEVNAETDLANSDPFGIMDFLNKKLPESNKNYSVSLSVPPGFERIVQGEDGVVNQRNNANVEPPVCDIKPASEESNNAVQGGGEVGFDGGLMGGHRGRGGVTENESQKLGCPRIPQNVSLLEQFSKYIDFGVSLGLTGLEALALGEKVADHRPILLRTRVSDYGPVPFKFYNYWISLDGYEDVVKNSWDDPVGNAHGNCFIRFKEKLKLLKSKLKGWNALRIEAESGAIKDLKSKLADVDVRMENGIGIEDLYREKCGIMLDLGRIERRNLQEISQKIKSKWVLEGDENSRFFHAYLKKRRRVNTVRGIKVNGVWLEDPVSVKNAFYDYHSVRFKEPNPSCALSLEGLVFSILPEVVAADLCSTPAKGG</sequence>
<evidence type="ECO:0000313" key="4">
    <source>
        <dbReference type="EMBL" id="KAK9062833.1"/>
    </source>
</evidence>
<feature type="compositionally biased region" description="Basic and acidic residues" evidence="2">
    <location>
        <begin position="16"/>
        <end position="31"/>
    </location>
</feature>
<feature type="region of interest" description="Disordered" evidence="2">
    <location>
        <begin position="1"/>
        <end position="41"/>
    </location>
</feature>
<reference evidence="4 5" key="1">
    <citation type="submission" date="2024-04" db="EMBL/GenBank/DDBJ databases">
        <title>The reference genome of an endangered Asteraceae, Deinandra increscens subsp. villosa, native to the Central Coast of California.</title>
        <authorList>
            <person name="Guilliams M."/>
            <person name="Hasenstab-Lehman K."/>
            <person name="Meyer R."/>
            <person name="Mcevoy S."/>
        </authorList>
    </citation>
    <scope>NUCLEOTIDE SEQUENCE [LARGE SCALE GENOMIC DNA]</scope>
    <source>
        <tissue evidence="4">Leaf</tissue>
    </source>
</reference>
<evidence type="ECO:0000259" key="3">
    <source>
        <dbReference type="PROSITE" id="PS50102"/>
    </source>
</evidence>
<dbReference type="GO" id="GO:0003723">
    <property type="term" value="F:RNA binding"/>
    <property type="evidence" value="ECO:0007669"/>
    <property type="project" value="UniProtKB-UniRule"/>
</dbReference>
<feature type="compositionally biased region" description="Basic and acidic residues" evidence="2">
    <location>
        <begin position="260"/>
        <end position="269"/>
    </location>
</feature>
<dbReference type="CDD" id="cd00590">
    <property type="entry name" value="RRM_SF"/>
    <property type="match status" value="1"/>
</dbReference>
<evidence type="ECO:0000313" key="5">
    <source>
        <dbReference type="Proteomes" id="UP001408789"/>
    </source>
</evidence>
<dbReference type="InterPro" id="IPR012677">
    <property type="entry name" value="Nucleotide-bd_a/b_plait_sf"/>
</dbReference>
<dbReference type="SUPFAM" id="SSF54928">
    <property type="entry name" value="RNA-binding domain, RBD"/>
    <property type="match status" value="1"/>
</dbReference>
<keyword evidence="1" id="KW-0694">RNA-binding</keyword>
<gene>
    <name evidence="4" type="ORF">SSX86_020023</name>
</gene>
<comment type="caution">
    <text evidence="4">The sequence shown here is derived from an EMBL/GenBank/DDBJ whole genome shotgun (WGS) entry which is preliminary data.</text>
</comment>
<keyword evidence="5" id="KW-1185">Reference proteome</keyword>
<organism evidence="4 5">
    <name type="scientific">Deinandra increscens subsp. villosa</name>
    <dbReference type="NCBI Taxonomy" id="3103831"/>
    <lineage>
        <taxon>Eukaryota</taxon>
        <taxon>Viridiplantae</taxon>
        <taxon>Streptophyta</taxon>
        <taxon>Embryophyta</taxon>
        <taxon>Tracheophyta</taxon>
        <taxon>Spermatophyta</taxon>
        <taxon>Magnoliopsida</taxon>
        <taxon>eudicotyledons</taxon>
        <taxon>Gunneridae</taxon>
        <taxon>Pentapetalae</taxon>
        <taxon>asterids</taxon>
        <taxon>campanulids</taxon>
        <taxon>Asterales</taxon>
        <taxon>Asteraceae</taxon>
        <taxon>Asteroideae</taxon>
        <taxon>Heliantheae alliance</taxon>
        <taxon>Madieae</taxon>
        <taxon>Madiinae</taxon>
        <taxon>Deinandra</taxon>
    </lineage>
</organism>
<feature type="compositionally biased region" description="Basic residues" evidence="2">
    <location>
        <begin position="1"/>
        <end position="15"/>
    </location>
</feature>
<feature type="domain" description="RRM" evidence="3">
    <location>
        <begin position="137"/>
        <end position="214"/>
    </location>
</feature>
<protein>
    <recommendedName>
        <fullName evidence="3">RRM domain-containing protein</fullName>
    </recommendedName>
</protein>